<comment type="catalytic activity">
    <reaction evidence="8">
        <text>DNA(n) + a 2'-deoxyribonucleoside 5'-triphosphate = DNA(n+1) + diphosphate</text>
        <dbReference type="Rhea" id="RHEA:22508"/>
        <dbReference type="Rhea" id="RHEA-COMP:17339"/>
        <dbReference type="Rhea" id="RHEA-COMP:17340"/>
        <dbReference type="ChEBI" id="CHEBI:33019"/>
        <dbReference type="ChEBI" id="CHEBI:61560"/>
        <dbReference type="ChEBI" id="CHEBI:173112"/>
        <dbReference type="EC" id="2.7.7.7"/>
    </reaction>
</comment>
<dbReference type="EMBL" id="BKCJ011752593">
    <property type="protein sequence ID" value="GFD50097.1"/>
    <property type="molecule type" value="Genomic_DNA"/>
</dbReference>
<keyword evidence="6" id="KW-0239">DNA-directed DNA polymerase</keyword>
<dbReference type="Pfam" id="PF03175">
    <property type="entry name" value="DNA_pol_B_2"/>
    <property type="match status" value="1"/>
</dbReference>
<comment type="caution">
    <text evidence="10">The sequence shown here is derived from an EMBL/GenBank/DDBJ whole genome shotgun (WGS) entry which is preliminary data.</text>
</comment>
<dbReference type="GO" id="GO:0003887">
    <property type="term" value="F:DNA-directed DNA polymerase activity"/>
    <property type="evidence" value="ECO:0007669"/>
    <property type="project" value="UniProtKB-KW"/>
</dbReference>
<dbReference type="SUPFAM" id="SSF56672">
    <property type="entry name" value="DNA/RNA polymerases"/>
    <property type="match status" value="1"/>
</dbReference>
<evidence type="ECO:0000256" key="6">
    <source>
        <dbReference type="ARBA" id="ARBA00022932"/>
    </source>
</evidence>
<evidence type="ECO:0000313" key="10">
    <source>
        <dbReference type="EMBL" id="GFD50097.1"/>
    </source>
</evidence>
<keyword evidence="7" id="KW-0238">DNA-binding</keyword>
<reference evidence="10" key="1">
    <citation type="journal article" date="2019" name="Sci. Rep.">
        <title>Draft genome of Tanacetum cinerariifolium, the natural source of mosquito coil.</title>
        <authorList>
            <person name="Yamashiro T."/>
            <person name="Shiraishi A."/>
            <person name="Satake H."/>
            <person name="Nakayama K."/>
        </authorList>
    </citation>
    <scope>NUCLEOTIDE SEQUENCE</scope>
</reference>
<dbReference type="InterPro" id="IPR043502">
    <property type="entry name" value="DNA/RNA_pol_sf"/>
</dbReference>
<dbReference type="GO" id="GO:0003677">
    <property type="term" value="F:DNA binding"/>
    <property type="evidence" value="ECO:0007669"/>
    <property type="project" value="UniProtKB-KW"/>
</dbReference>
<comment type="similarity">
    <text evidence="1">Belongs to the DNA polymerase type-B family.</text>
</comment>
<keyword evidence="5" id="KW-0235">DNA replication</keyword>
<dbReference type="InterPro" id="IPR004868">
    <property type="entry name" value="DNA-dir_DNA_pol_B_mt/vir"/>
</dbReference>
<dbReference type="GO" id="GO:0006260">
    <property type="term" value="P:DNA replication"/>
    <property type="evidence" value="ECO:0007669"/>
    <property type="project" value="UniProtKB-KW"/>
</dbReference>
<proteinExistence type="inferred from homology"/>
<evidence type="ECO:0000256" key="4">
    <source>
        <dbReference type="ARBA" id="ARBA00022695"/>
    </source>
</evidence>
<organism evidence="10">
    <name type="scientific">Tanacetum cinerariifolium</name>
    <name type="common">Dalmatian daisy</name>
    <name type="synonym">Chrysanthemum cinerariifolium</name>
    <dbReference type="NCBI Taxonomy" id="118510"/>
    <lineage>
        <taxon>Eukaryota</taxon>
        <taxon>Viridiplantae</taxon>
        <taxon>Streptophyta</taxon>
        <taxon>Embryophyta</taxon>
        <taxon>Tracheophyta</taxon>
        <taxon>Spermatophyta</taxon>
        <taxon>Magnoliopsida</taxon>
        <taxon>eudicotyledons</taxon>
        <taxon>Gunneridae</taxon>
        <taxon>Pentapetalae</taxon>
        <taxon>asterids</taxon>
        <taxon>campanulids</taxon>
        <taxon>Asterales</taxon>
        <taxon>Asteraceae</taxon>
        <taxon>Asteroideae</taxon>
        <taxon>Anthemideae</taxon>
        <taxon>Anthemidinae</taxon>
        <taxon>Tanacetum</taxon>
    </lineage>
</organism>
<evidence type="ECO:0000259" key="9">
    <source>
        <dbReference type="Pfam" id="PF03175"/>
    </source>
</evidence>
<evidence type="ECO:0000256" key="1">
    <source>
        <dbReference type="ARBA" id="ARBA00005755"/>
    </source>
</evidence>
<evidence type="ECO:0000256" key="2">
    <source>
        <dbReference type="ARBA" id="ARBA00012417"/>
    </source>
</evidence>
<keyword evidence="4" id="KW-0548">Nucleotidyltransferase</keyword>
<feature type="non-terminal residue" evidence="10">
    <location>
        <position position="94"/>
    </location>
</feature>
<keyword evidence="3" id="KW-0808">Transferase</keyword>
<dbReference type="AlphaFoldDB" id="A0A699WRK0"/>
<evidence type="ECO:0000256" key="8">
    <source>
        <dbReference type="ARBA" id="ARBA00049244"/>
    </source>
</evidence>
<sequence>MDIDSMLGFIEAYAVCLKTINKPILPYHSKTGTLIFPTGEFIGVYYSEELKYAVGLGYKVVPISGYLFERSKSIKEGTGEEGPLLCSRGEVAAL</sequence>
<gene>
    <name evidence="10" type="ORF">Tci_922066</name>
</gene>
<feature type="domain" description="DNA-directed DNA polymerase family B mitochondria/virus" evidence="9">
    <location>
        <begin position="6"/>
        <end position="74"/>
    </location>
</feature>
<dbReference type="EC" id="2.7.7.7" evidence="2"/>
<accession>A0A699WRK0</accession>
<evidence type="ECO:0000256" key="5">
    <source>
        <dbReference type="ARBA" id="ARBA00022705"/>
    </source>
</evidence>
<evidence type="ECO:0000256" key="3">
    <source>
        <dbReference type="ARBA" id="ARBA00022679"/>
    </source>
</evidence>
<dbReference type="GO" id="GO:0000166">
    <property type="term" value="F:nucleotide binding"/>
    <property type="evidence" value="ECO:0007669"/>
    <property type="project" value="InterPro"/>
</dbReference>
<protein>
    <recommendedName>
        <fullName evidence="2">DNA-directed DNA polymerase</fullName>
        <ecNumber evidence="2">2.7.7.7</ecNumber>
    </recommendedName>
</protein>
<name>A0A699WRK0_TANCI</name>
<evidence type="ECO:0000256" key="7">
    <source>
        <dbReference type="ARBA" id="ARBA00023125"/>
    </source>
</evidence>